<evidence type="ECO:0000256" key="5">
    <source>
        <dbReference type="ARBA" id="ARBA00023121"/>
    </source>
</evidence>
<dbReference type="KEGG" id="emo:DM558_09230"/>
<feature type="signal peptide" evidence="12">
    <location>
        <begin position="1"/>
        <end position="20"/>
    </location>
</feature>
<evidence type="ECO:0000259" key="14">
    <source>
        <dbReference type="Pfam" id="PF08212"/>
    </source>
</evidence>
<comment type="function">
    <text evidence="10 12">Involved in the storage or transport of lipids necessary for membrane maintenance under stressful conditions. Displays a binding preference for lysophospholipids.</text>
</comment>
<dbReference type="GO" id="GO:0009279">
    <property type="term" value="C:cell outer membrane"/>
    <property type="evidence" value="ECO:0007669"/>
    <property type="project" value="UniProtKB-SubCell"/>
</dbReference>
<dbReference type="PROSITE" id="PS51257">
    <property type="entry name" value="PROKAR_LIPOPROTEIN"/>
    <property type="match status" value="1"/>
</dbReference>
<evidence type="ECO:0000256" key="13">
    <source>
        <dbReference type="PIRSR" id="PIRSR036893-52"/>
    </source>
</evidence>
<dbReference type="Proteomes" id="UP000273143">
    <property type="component" value="Chromosome"/>
</dbReference>
<dbReference type="PRINTS" id="PR01171">
    <property type="entry name" value="BCTLIPOCALIN"/>
</dbReference>
<dbReference type="FunFam" id="2.40.128.20:FF:000002">
    <property type="entry name" value="Outer membrane lipoprotein Blc"/>
    <property type="match status" value="1"/>
</dbReference>
<dbReference type="SUPFAM" id="SSF50814">
    <property type="entry name" value="Lipocalins"/>
    <property type="match status" value="1"/>
</dbReference>
<dbReference type="PIRSF" id="PIRSF036893">
    <property type="entry name" value="Lipocalin_ApoD"/>
    <property type="match status" value="1"/>
</dbReference>
<keyword evidence="5 12" id="KW-0446">Lipid-binding</keyword>
<evidence type="ECO:0000313" key="15">
    <source>
        <dbReference type="EMBL" id="AZS50950.1"/>
    </source>
</evidence>
<comment type="subcellular location">
    <subcellularLocation>
        <location evidence="1">Cell outer membrane</location>
        <topology evidence="1">Lipid-anchor</topology>
    </subcellularLocation>
</comment>
<dbReference type="EMBL" id="CP029822">
    <property type="protein sequence ID" value="AZS50950.1"/>
    <property type="molecule type" value="Genomic_DNA"/>
</dbReference>
<evidence type="ECO:0000256" key="2">
    <source>
        <dbReference type="ARBA" id="ARBA00006889"/>
    </source>
</evidence>
<dbReference type="Gene3D" id="2.40.128.20">
    <property type="match status" value="1"/>
</dbReference>
<gene>
    <name evidence="15" type="ORF">DM558_09230</name>
</gene>
<comment type="similarity">
    <text evidence="2 12">Belongs to the calycin superfamily. Lipocalin family.</text>
</comment>
<evidence type="ECO:0000256" key="4">
    <source>
        <dbReference type="ARBA" id="ARBA00022729"/>
    </source>
</evidence>
<name>A0A3Q9JJG4_9GAMM</name>
<dbReference type="InterPro" id="IPR047202">
    <property type="entry name" value="Lipocalin_Blc-like_dom"/>
</dbReference>
<dbReference type="InterPro" id="IPR002446">
    <property type="entry name" value="Lipocalin_bac"/>
</dbReference>
<keyword evidence="4 12" id="KW-0732">Signal</keyword>
<dbReference type="InterPro" id="IPR022271">
    <property type="entry name" value="Lipocalin_ApoD"/>
</dbReference>
<dbReference type="GO" id="GO:0008289">
    <property type="term" value="F:lipid binding"/>
    <property type="evidence" value="ECO:0007669"/>
    <property type="project" value="UniProtKB-UniRule"/>
</dbReference>
<dbReference type="PANTHER" id="PTHR10612">
    <property type="entry name" value="APOLIPOPROTEIN D"/>
    <property type="match status" value="1"/>
</dbReference>
<dbReference type="RefSeq" id="WP_127163661.1">
    <property type="nucleotide sequence ID" value="NZ_CP029822.1"/>
</dbReference>
<dbReference type="GO" id="GO:0006950">
    <property type="term" value="P:response to stress"/>
    <property type="evidence" value="ECO:0007669"/>
    <property type="project" value="UniProtKB-ARBA"/>
</dbReference>
<evidence type="ECO:0000256" key="7">
    <source>
        <dbReference type="ARBA" id="ARBA00023139"/>
    </source>
</evidence>
<evidence type="ECO:0000256" key="6">
    <source>
        <dbReference type="ARBA" id="ARBA00023136"/>
    </source>
</evidence>
<feature type="lipid moiety-binding region" description="S-diacylglycerol cysteine" evidence="13">
    <location>
        <position position="22"/>
    </location>
</feature>
<evidence type="ECO:0000256" key="10">
    <source>
        <dbReference type="ARBA" id="ARBA00057024"/>
    </source>
</evidence>
<keyword evidence="16" id="KW-1185">Reference proteome</keyword>
<evidence type="ECO:0000256" key="9">
    <source>
        <dbReference type="ARBA" id="ARBA00023288"/>
    </source>
</evidence>
<dbReference type="Pfam" id="PF08212">
    <property type="entry name" value="Lipocalin_2"/>
    <property type="match status" value="1"/>
</dbReference>
<feature type="chain" id="PRO_5018383959" description="Outer membrane lipoprotein Blc" evidence="12">
    <location>
        <begin position="21"/>
        <end position="182"/>
    </location>
</feature>
<organism evidence="15 16">
    <name type="scientific">Entomomonas moraniae</name>
    <dbReference type="NCBI Taxonomy" id="2213226"/>
    <lineage>
        <taxon>Bacteria</taxon>
        <taxon>Pseudomonadati</taxon>
        <taxon>Pseudomonadota</taxon>
        <taxon>Gammaproteobacteria</taxon>
        <taxon>Pseudomonadales</taxon>
        <taxon>Pseudomonadaceae</taxon>
        <taxon>Entomomonas</taxon>
    </lineage>
</organism>
<dbReference type="PROSITE" id="PS00213">
    <property type="entry name" value="LIPOCALIN"/>
    <property type="match status" value="1"/>
</dbReference>
<dbReference type="InterPro" id="IPR000566">
    <property type="entry name" value="Lipocln_cytosolic_FA-bd_dom"/>
</dbReference>
<proteinExistence type="inferred from homology"/>
<sequence>MKLFKLLTALYASLSSIALLGCQTKIPQGIEPVMNFQANKYLGKWYEIARINNKFEKNMTQVTADYSLRDDGGIKVVNRGFNTVSQKWAESVGKAYFVKSPNIGALKVSFFGPFYGGYNIVKLDEDYQTVLVAGSCKEYLWILSRKPCISEEIKQAYVKKAAEIGYDTSLLNFDIQTEANCL</sequence>
<feature type="domain" description="Lipocalin/cytosolic fatty-acid binding" evidence="14">
    <location>
        <begin position="38"/>
        <end position="173"/>
    </location>
</feature>
<evidence type="ECO:0000256" key="3">
    <source>
        <dbReference type="ARBA" id="ARBA00011738"/>
    </source>
</evidence>
<dbReference type="AlphaFoldDB" id="A0A3Q9JJG4"/>
<keyword evidence="7 13" id="KW-0564">Palmitate</keyword>
<protein>
    <recommendedName>
        <fullName evidence="11 12">Outer membrane lipoprotein Blc</fullName>
    </recommendedName>
</protein>
<evidence type="ECO:0000256" key="8">
    <source>
        <dbReference type="ARBA" id="ARBA00023237"/>
    </source>
</evidence>
<evidence type="ECO:0000256" key="11">
    <source>
        <dbReference type="ARBA" id="ARBA00071217"/>
    </source>
</evidence>
<evidence type="ECO:0000256" key="12">
    <source>
        <dbReference type="PIRNR" id="PIRNR036893"/>
    </source>
</evidence>
<evidence type="ECO:0000313" key="16">
    <source>
        <dbReference type="Proteomes" id="UP000273143"/>
    </source>
</evidence>
<comment type="subunit">
    <text evidence="3 12">Homodimer.</text>
</comment>
<reference evidence="16" key="1">
    <citation type="submission" date="2018-06" db="EMBL/GenBank/DDBJ databases">
        <title>Complete genome of Pseudomonas insecticola strain QZS01.</title>
        <authorList>
            <person name="Wang J."/>
            <person name="Su Q."/>
        </authorList>
    </citation>
    <scope>NUCLEOTIDE SEQUENCE [LARGE SCALE GENOMIC DNA]</scope>
    <source>
        <strain evidence="16">QZS01</strain>
    </source>
</reference>
<keyword evidence="9 12" id="KW-0449">Lipoprotein</keyword>
<dbReference type="CDD" id="cd19438">
    <property type="entry name" value="lipocalin_Blc-like"/>
    <property type="match status" value="1"/>
</dbReference>
<dbReference type="InterPro" id="IPR012674">
    <property type="entry name" value="Calycin"/>
</dbReference>
<feature type="lipid moiety-binding region" description="N-palmitoyl cysteine" evidence="13">
    <location>
        <position position="22"/>
    </location>
</feature>
<accession>A0A3Q9JJG4</accession>
<evidence type="ECO:0000256" key="1">
    <source>
        <dbReference type="ARBA" id="ARBA00004459"/>
    </source>
</evidence>
<keyword evidence="8 12" id="KW-0998">Cell outer membrane</keyword>
<dbReference type="PANTHER" id="PTHR10612:SF34">
    <property type="entry name" value="APOLIPOPROTEIN D"/>
    <property type="match status" value="1"/>
</dbReference>
<keyword evidence="6 12" id="KW-0472">Membrane</keyword>
<dbReference type="InterPro" id="IPR022272">
    <property type="entry name" value="Lipocalin_CS"/>
</dbReference>